<dbReference type="AlphaFoldDB" id="A0A146GDE2"/>
<evidence type="ECO:0000256" key="2">
    <source>
        <dbReference type="ARBA" id="ARBA00009145"/>
    </source>
</evidence>
<comment type="similarity">
    <text evidence="2">Belongs to the acetyltransferase family. ArgA subfamily.</text>
</comment>
<feature type="domain" description="N-acetyltransferase" evidence="7">
    <location>
        <begin position="276"/>
        <end position="412"/>
    </location>
</feature>
<proteinExistence type="inferred from homology"/>
<comment type="catalytic activity">
    <reaction evidence="6">
        <text>L-glutamate + acetyl-CoA = N-acetyl-L-glutamate + CoA + H(+)</text>
        <dbReference type="Rhea" id="RHEA:24292"/>
        <dbReference type="ChEBI" id="CHEBI:15378"/>
        <dbReference type="ChEBI" id="CHEBI:29985"/>
        <dbReference type="ChEBI" id="CHEBI:44337"/>
        <dbReference type="ChEBI" id="CHEBI:57287"/>
        <dbReference type="ChEBI" id="CHEBI:57288"/>
        <dbReference type="EC" id="2.3.1.1"/>
    </reaction>
</comment>
<evidence type="ECO:0000259" key="7">
    <source>
        <dbReference type="PROSITE" id="PS51186"/>
    </source>
</evidence>
<comment type="caution">
    <text evidence="8">The sequence shown here is derived from an EMBL/GenBank/DDBJ whole genome shotgun (WGS) entry which is preliminary data.</text>
</comment>
<keyword evidence="4 8" id="KW-0808">Transferase</keyword>
<evidence type="ECO:0000256" key="3">
    <source>
        <dbReference type="ARBA" id="ARBA00012697"/>
    </source>
</evidence>
<dbReference type="PIRSF" id="PIRSF000423">
    <property type="entry name" value="ArgA"/>
    <property type="match status" value="1"/>
</dbReference>
<organism evidence="8 9">
    <name type="scientific">Terrimicrobium sacchariphilum</name>
    <dbReference type="NCBI Taxonomy" id="690879"/>
    <lineage>
        <taxon>Bacteria</taxon>
        <taxon>Pseudomonadati</taxon>
        <taxon>Verrucomicrobiota</taxon>
        <taxon>Terrimicrobiia</taxon>
        <taxon>Terrimicrobiales</taxon>
        <taxon>Terrimicrobiaceae</taxon>
        <taxon>Terrimicrobium</taxon>
    </lineage>
</organism>
<dbReference type="InterPro" id="IPR000182">
    <property type="entry name" value="GNAT_dom"/>
</dbReference>
<evidence type="ECO:0000256" key="5">
    <source>
        <dbReference type="ARBA" id="ARBA00023315"/>
    </source>
</evidence>
<dbReference type="UniPathway" id="UPA00068">
    <property type="reaction ID" value="UER00106"/>
</dbReference>
<evidence type="ECO:0000256" key="1">
    <source>
        <dbReference type="ARBA" id="ARBA00004925"/>
    </source>
</evidence>
<evidence type="ECO:0000313" key="9">
    <source>
        <dbReference type="Proteomes" id="UP000076023"/>
    </source>
</evidence>
<dbReference type="InterPro" id="IPR010167">
    <property type="entry name" value="NH2A_AcTrfase"/>
</dbReference>
<dbReference type="GO" id="GO:0005737">
    <property type="term" value="C:cytoplasm"/>
    <property type="evidence" value="ECO:0007669"/>
    <property type="project" value="InterPro"/>
</dbReference>
<dbReference type="PROSITE" id="PS51186">
    <property type="entry name" value="GNAT"/>
    <property type="match status" value="1"/>
</dbReference>
<name>A0A146GDE2_TERSA</name>
<keyword evidence="5" id="KW-0012">Acyltransferase</keyword>
<dbReference type="Pfam" id="PF00583">
    <property type="entry name" value="Acetyltransf_1"/>
    <property type="match status" value="1"/>
</dbReference>
<dbReference type="RefSeq" id="WP_075080363.1">
    <property type="nucleotide sequence ID" value="NZ_BDCO01000002.1"/>
</dbReference>
<dbReference type="InterPro" id="IPR001048">
    <property type="entry name" value="Asp/Glu/Uridylate_kinase"/>
</dbReference>
<dbReference type="Gene3D" id="3.40.630.30">
    <property type="match status" value="1"/>
</dbReference>
<dbReference type="STRING" id="690879.TSACC_23187"/>
<keyword evidence="9" id="KW-1185">Reference proteome</keyword>
<dbReference type="CDD" id="cd04301">
    <property type="entry name" value="NAT_SF"/>
    <property type="match status" value="1"/>
</dbReference>
<gene>
    <name evidence="8" type="ORF">TSACC_23187</name>
</gene>
<dbReference type="Gene3D" id="3.40.1160.10">
    <property type="entry name" value="Acetylglutamate kinase-like"/>
    <property type="match status" value="1"/>
</dbReference>
<dbReference type="PANTHER" id="PTHR30602">
    <property type="entry name" value="AMINO-ACID ACETYLTRANSFERASE"/>
    <property type="match status" value="1"/>
</dbReference>
<accession>A0A146GDE2</accession>
<dbReference type="FunCoup" id="A0A146GDE2">
    <property type="interactions" value="133"/>
</dbReference>
<dbReference type="GO" id="GO:0004042">
    <property type="term" value="F:L-glutamate N-acetyltransferase activity"/>
    <property type="evidence" value="ECO:0007669"/>
    <property type="project" value="InterPro"/>
</dbReference>
<dbReference type="EC" id="2.3.1.1" evidence="3"/>
<protein>
    <recommendedName>
        <fullName evidence="3">amino-acid N-acetyltransferase</fullName>
        <ecNumber evidence="3">2.3.1.1</ecNumber>
    </recommendedName>
</protein>
<dbReference type="OrthoDB" id="9802238at2"/>
<dbReference type="HAMAP" id="MF_01105">
    <property type="entry name" value="N_acetyl_glu_synth"/>
    <property type="match status" value="1"/>
</dbReference>
<dbReference type="NCBIfam" id="TIGR01890">
    <property type="entry name" value="N-Ac-Glu-synth"/>
    <property type="match status" value="1"/>
</dbReference>
<dbReference type="Pfam" id="PF00696">
    <property type="entry name" value="AA_kinase"/>
    <property type="match status" value="1"/>
</dbReference>
<dbReference type="InParanoid" id="A0A146GDE2"/>
<dbReference type="SUPFAM" id="SSF53633">
    <property type="entry name" value="Carbamate kinase-like"/>
    <property type="match status" value="1"/>
</dbReference>
<evidence type="ECO:0000313" key="8">
    <source>
        <dbReference type="EMBL" id="GAT34754.1"/>
    </source>
</evidence>
<comment type="pathway">
    <text evidence="1">Amino-acid biosynthesis; L-arginine biosynthesis; N(2)-acetyl-L-ornithine from L-glutamate: step 1/4.</text>
</comment>
<dbReference type="Proteomes" id="UP000076023">
    <property type="component" value="Unassembled WGS sequence"/>
</dbReference>
<dbReference type="InterPro" id="IPR036393">
    <property type="entry name" value="AceGlu_kinase-like_sf"/>
</dbReference>
<dbReference type="EMBL" id="BDCO01000002">
    <property type="protein sequence ID" value="GAT34754.1"/>
    <property type="molecule type" value="Genomic_DNA"/>
</dbReference>
<dbReference type="SUPFAM" id="SSF55729">
    <property type="entry name" value="Acyl-CoA N-acyltransferases (Nat)"/>
    <property type="match status" value="1"/>
</dbReference>
<sequence length="426" mass="47022">MNVSDLREILQYVPRFRERVFVIAIDGEVAASDNFPNILLDLAVLRSLSIKVVLVHGAAHQITELAAARGVKLSNADGTGVTDTATLQVSIDAAIRLTNEIMEGLSAVDLRAAYINAMIAHPAGILGGVDQQYTGRVERVDVKALKLLLDEGICPIIPPLGFDGEGRTFRVNSDAAAVEVAEELGASKIIYLAPHSAFAGEGLPRQVSVAETNDLLKRRKDDLAPSIWSKLDCAARACVQGVLRVHVLDGSVNEALLTEIFSHEGFGTMVYSNEYQQIRRIFKKDVRAVMSLIRQSVKNEELVRRTRTEITEKIEDYWLLEVDRTPVACVALHVYPEDASGELACLYVSKTHENQGYGRKLMAFVENIAREKGLKRIFALSTQAVHYLQQKGGFVEVAPERLPAVRRIKYETSGRNSRVLEKIFSA</sequence>
<evidence type="ECO:0000256" key="6">
    <source>
        <dbReference type="ARBA" id="ARBA00048372"/>
    </source>
</evidence>
<dbReference type="PANTHER" id="PTHR30602:SF12">
    <property type="entry name" value="AMINO-ACID ACETYLTRANSFERASE NAGS1, CHLOROPLASTIC-RELATED"/>
    <property type="match status" value="1"/>
</dbReference>
<evidence type="ECO:0000256" key="4">
    <source>
        <dbReference type="ARBA" id="ARBA00022679"/>
    </source>
</evidence>
<dbReference type="InterPro" id="IPR016181">
    <property type="entry name" value="Acyl_CoA_acyltransferase"/>
</dbReference>
<reference evidence="9" key="1">
    <citation type="journal article" date="2017" name="Genome Announc.">
        <title>Draft Genome Sequence of Terrimicrobium sacchariphilum NM-5T, a Facultative Anaerobic Soil Bacterium of the Class Spartobacteria.</title>
        <authorList>
            <person name="Qiu Y.L."/>
            <person name="Tourlousse D.M."/>
            <person name="Matsuura N."/>
            <person name="Ohashi A."/>
            <person name="Sekiguchi Y."/>
        </authorList>
    </citation>
    <scope>NUCLEOTIDE SEQUENCE [LARGE SCALE GENOMIC DNA]</scope>
    <source>
        <strain evidence="9">NM-5</strain>
    </source>
</reference>
<dbReference type="GO" id="GO:0006526">
    <property type="term" value="P:L-arginine biosynthetic process"/>
    <property type="evidence" value="ECO:0007669"/>
    <property type="project" value="UniProtKB-UniPathway"/>
</dbReference>